<dbReference type="EMBL" id="QBKT01000004">
    <property type="protein sequence ID" value="PTX61637.1"/>
    <property type="molecule type" value="Genomic_DNA"/>
</dbReference>
<dbReference type="OrthoDB" id="9770030at2"/>
<evidence type="ECO:0000259" key="3">
    <source>
        <dbReference type="PROSITE" id="PS50206"/>
    </source>
</evidence>
<dbReference type="RefSeq" id="WP_108114853.1">
    <property type="nucleotide sequence ID" value="NZ_QBKT01000004.1"/>
</dbReference>
<evidence type="ECO:0000256" key="1">
    <source>
        <dbReference type="ARBA" id="ARBA00022679"/>
    </source>
</evidence>
<comment type="caution">
    <text evidence="4">The sequence shown here is derived from an EMBL/GenBank/DDBJ whole genome shotgun (WGS) entry which is preliminary data.</text>
</comment>
<name>A0A2T6C062_9FLAO</name>
<dbReference type="FunFam" id="3.40.250.10:FF:000001">
    <property type="entry name" value="Sulfurtransferase"/>
    <property type="match status" value="1"/>
</dbReference>
<keyword evidence="2" id="KW-0677">Repeat</keyword>
<evidence type="ECO:0000313" key="5">
    <source>
        <dbReference type="Proteomes" id="UP000244090"/>
    </source>
</evidence>
<organism evidence="4 5">
    <name type="scientific">Kordia periserrulae</name>
    <dbReference type="NCBI Taxonomy" id="701523"/>
    <lineage>
        <taxon>Bacteria</taxon>
        <taxon>Pseudomonadati</taxon>
        <taxon>Bacteroidota</taxon>
        <taxon>Flavobacteriia</taxon>
        <taxon>Flavobacteriales</taxon>
        <taxon>Flavobacteriaceae</taxon>
        <taxon>Kordia</taxon>
    </lineage>
</organism>
<dbReference type="Gene3D" id="3.40.250.10">
    <property type="entry name" value="Rhodanese-like domain"/>
    <property type="match status" value="2"/>
</dbReference>
<dbReference type="PROSITE" id="PS50206">
    <property type="entry name" value="RHODANESE_3"/>
    <property type="match status" value="2"/>
</dbReference>
<dbReference type="Pfam" id="PF00581">
    <property type="entry name" value="Rhodanese"/>
    <property type="match status" value="2"/>
</dbReference>
<accession>A0A2T6C062</accession>
<keyword evidence="4" id="KW-0670">Pyruvate</keyword>
<dbReference type="PANTHER" id="PTHR11364">
    <property type="entry name" value="THIOSULFATE SULFERTANSFERASE"/>
    <property type="match status" value="1"/>
</dbReference>
<evidence type="ECO:0000313" key="4">
    <source>
        <dbReference type="EMBL" id="PTX61637.1"/>
    </source>
</evidence>
<proteinExistence type="predicted"/>
<feature type="domain" description="Rhodanese" evidence="3">
    <location>
        <begin position="166"/>
        <end position="271"/>
    </location>
</feature>
<dbReference type="InterPro" id="IPR001763">
    <property type="entry name" value="Rhodanese-like_dom"/>
</dbReference>
<dbReference type="AlphaFoldDB" id="A0A2T6C062"/>
<dbReference type="Proteomes" id="UP000244090">
    <property type="component" value="Unassembled WGS sequence"/>
</dbReference>
<feature type="domain" description="Rhodanese" evidence="3">
    <location>
        <begin position="46"/>
        <end position="135"/>
    </location>
</feature>
<keyword evidence="5" id="KW-1185">Reference proteome</keyword>
<dbReference type="InterPro" id="IPR036873">
    <property type="entry name" value="Rhodanese-like_dom_sf"/>
</dbReference>
<reference evidence="4 5" key="1">
    <citation type="submission" date="2018-04" db="EMBL/GenBank/DDBJ databases">
        <title>Genomic Encyclopedia of Archaeal and Bacterial Type Strains, Phase II (KMG-II): from individual species to whole genera.</title>
        <authorList>
            <person name="Goeker M."/>
        </authorList>
    </citation>
    <scope>NUCLEOTIDE SEQUENCE [LARGE SCALE GENOMIC DNA]</scope>
    <source>
        <strain evidence="4 5">DSM 25731</strain>
    </source>
</reference>
<dbReference type="InterPro" id="IPR045078">
    <property type="entry name" value="TST/MPST-like"/>
</dbReference>
<dbReference type="CDD" id="cd01448">
    <property type="entry name" value="TST_Repeat_1"/>
    <property type="match status" value="1"/>
</dbReference>
<protein>
    <submittedName>
        <fullName evidence="4">Thiosulfate/3-mercaptopyruvate sulfurtransferase</fullName>
    </submittedName>
</protein>
<sequence>MYVHLENPIISVDWLCENLSATNLVILNGTIPKVVNATYQAETHQISNARFFDIKNTFSDTAAPFPNTMVDAVTFTKEAQKLGINQDSAIVVYDELGIYASPRVWYMFKTMGFDNIAVLNGGFPAWKARNYPIEVKKVYQGNHGNFQAKSSLHRFKNYTAMLQIVQDEAAVILDARSEARFTGQVPEPRKGLRSGTIPTSKNLPYTEVLQDYHFKSTTDLQNIFSSFQHENSPFVFSCGSGITACILALAAELADYTDYAVYDGSWTEWGTLYN</sequence>
<dbReference type="SMART" id="SM00450">
    <property type="entry name" value="RHOD"/>
    <property type="match status" value="2"/>
</dbReference>
<keyword evidence="1 4" id="KW-0808">Transferase</keyword>
<dbReference type="SUPFAM" id="SSF52821">
    <property type="entry name" value="Rhodanese/Cell cycle control phosphatase"/>
    <property type="match status" value="2"/>
</dbReference>
<gene>
    <name evidence="4" type="ORF">C8N46_104280</name>
</gene>
<dbReference type="PANTHER" id="PTHR11364:SF27">
    <property type="entry name" value="SULFURTRANSFERASE"/>
    <property type="match status" value="1"/>
</dbReference>
<dbReference type="GO" id="GO:0004792">
    <property type="term" value="F:thiosulfate-cyanide sulfurtransferase activity"/>
    <property type="evidence" value="ECO:0007669"/>
    <property type="project" value="TreeGrafter"/>
</dbReference>
<dbReference type="CDD" id="cd01449">
    <property type="entry name" value="TST_Repeat_2"/>
    <property type="match status" value="1"/>
</dbReference>
<evidence type="ECO:0000256" key="2">
    <source>
        <dbReference type="ARBA" id="ARBA00022737"/>
    </source>
</evidence>